<name>A0A919YGR9_9BACL</name>
<dbReference type="GO" id="GO:0016020">
    <property type="term" value="C:membrane"/>
    <property type="evidence" value="ECO:0007669"/>
    <property type="project" value="InterPro"/>
</dbReference>
<feature type="transmembrane region" description="Helical" evidence="3">
    <location>
        <begin position="229"/>
        <end position="247"/>
    </location>
</feature>
<dbReference type="PANTHER" id="PTHR22911">
    <property type="entry name" value="ACYL-MALONYL CONDENSING ENZYME-RELATED"/>
    <property type="match status" value="1"/>
</dbReference>
<feature type="transmembrane region" description="Helical" evidence="3">
    <location>
        <begin position="65"/>
        <end position="84"/>
    </location>
</feature>
<sequence length="302" mass="33572">MWFMFALLTAFAWGGADLFYKKGSDSDDRFSHIKIVIMVGLVMGIHATVYMLVKGISFDPIDLLRYSPVSALYILSMTIGYIGLRYMELSIASPVQNSSGAVTSILLFIFFTHKLGVVEVLGVTIITLGVIGIAILEKAAEQRALKASSEQIDKKYQIGMMAIMFPILYCIIDGLGTFADGIYLDELKLISQDSALLAYEFTFFLCAVLAYTYLKFVKKQSFHLFKERVKGYAAVCETIGQFFYVFAMFSNAIIAAPLIASYSIFSVILSRIFLKERLTRTQYAVIVLVIIGIALLGIADEL</sequence>
<dbReference type="InterPro" id="IPR037185">
    <property type="entry name" value="EmrE-like"/>
</dbReference>
<dbReference type="Pfam" id="PF00892">
    <property type="entry name" value="EamA"/>
    <property type="match status" value="2"/>
</dbReference>
<keyword evidence="3" id="KW-0472">Membrane</keyword>
<protein>
    <recommendedName>
        <fullName evidence="4">EamA domain-containing protein</fullName>
    </recommendedName>
</protein>
<feature type="transmembrane region" description="Helical" evidence="3">
    <location>
        <begin position="156"/>
        <end position="176"/>
    </location>
</feature>
<feature type="transmembrane region" description="Helical" evidence="3">
    <location>
        <begin position="32"/>
        <end position="53"/>
    </location>
</feature>
<evidence type="ECO:0000256" key="2">
    <source>
        <dbReference type="ARBA" id="ARBA00007362"/>
    </source>
</evidence>
<feature type="transmembrane region" description="Helical" evidence="3">
    <location>
        <begin position="253"/>
        <end position="274"/>
    </location>
</feature>
<feature type="domain" description="EamA" evidence="4">
    <location>
        <begin position="196"/>
        <end position="296"/>
    </location>
</feature>
<gene>
    <name evidence="5" type="ORF">J34TS1_56620</name>
</gene>
<dbReference type="SUPFAM" id="SSF103481">
    <property type="entry name" value="Multidrug resistance efflux transporter EmrE"/>
    <property type="match status" value="2"/>
</dbReference>
<evidence type="ECO:0000256" key="3">
    <source>
        <dbReference type="SAM" id="Phobius"/>
    </source>
</evidence>
<proteinExistence type="inferred from homology"/>
<feature type="transmembrane region" description="Helical" evidence="3">
    <location>
        <begin position="104"/>
        <end position="136"/>
    </location>
</feature>
<keyword evidence="3" id="KW-0812">Transmembrane</keyword>
<organism evidence="5 6">
    <name type="scientific">Paenibacillus azoreducens</name>
    <dbReference type="NCBI Taxonomy" id="116718"/>
    <lineage>
        <taxon>Bacteria</taxon>
        <taxon>Bacillati</taxon>
        <taxon>Bacillota</taxon>
        <taxon>Bacilli</taxon>
        <taxon>Bacillales</taxon>
        <taxon>Paenibacillaceae</taxon>
        <taxon>Paenibacillus</taxon>
    </lineage>
</organism>
<comment type="caution">
    <text evidence="5">The sequence shown here is derived from an EMBL/GenBank/DDBJ whole genome shotgun (WGS) entry which is preliminary data.</text>
</comment>
<reference evidence="5 6" key="1">
    <citation type="submission" date="2021-03" db="EMBL/GenBank/DDBJ databases">
        <title>Antimicrobial resistance genes in bacteria isolated from Japanese honey, and their potential for conferring macrolide and lincosamide resistance in the American foulbrood pathogen Paenibacillus larvae.</title>
        <authorList>
            <person name="Okamoto M."/>
            <person name="Kumagai M."/>
            <person name="Kanamori H."/>
            <person name="Takamatsu D."/>
        </authorList>
    </citation>
    <scope>NUCLEOTIDE SEQUENCE [LARGE SCALE GENOMIC DNA]</scope>
    <source>
        <strain evidence="5 6">J34TS1</strain>
    </source>
</reference>
<dbReference type="Proteomes" id="UP000682811">
    <property type="component" value="Unassembled WGS sequence"/>
</dbReference>
<dbReference type="EMBL" id="BORT01000040">
    <property type="protein sequence ID" value="GIO50897.1"/>
    <property type="molecule type" value="Genomic_DNA"/>
</dbReference>
<dbReference type="RefSeq" id="WP_212980985.1">
    <property type="nucleotide sequence ID" value="NZ_AP025343.1"/>
</dbReference>
<comment type="subcellular location">
    <subcellularLocation>
        <location evidence="1">Endomembrane system</location>
        <topology evidence="1">Multi-pass membrane protein</topology>
    </subcellularLocation>
</comment>
<keyword evidence="6" id="KW-1185">Reference proteome</keyword>
<evidence type="ECO:0000313" key="6">
    <source>
        <dbReference type="Proteomes" id="UP000682811"/>
    </source>
</evidence>
<feature type="transmembrane region" description="Helical" evidence="3">
    <location>
        <begin position="281"/>
        <end position="299"/>
    </location>
</feature>
<evidence type="ECO:0000313" key="5">
    <source>
        <dbReference type="EMBL" id="GIO50897.1"/>
    </source>
</evidence>
<dbReference type="InterPro" id="IPR000620">
    <property type="entry name" value="EamA_dom"/>
</dbReference>
<evidence type="ECO:0000259" key="4">
    <source>
        <dbReference type="Pfam" id="PF00892"/>
    </source>
</evidence>
<evidence type="ECO:0000256" key="1">
    <source>
        <dbReference type="ARBA" id="ARBA00004127"/>
    </source>
</evidence>
<dbReference type="PANTHER" id="PTHR22911:SF137">
    <property type="entry name" value="SOLUTE CARRIER FAMILY 35 MEMBER G2-RELATED"/>
    <property type="match status" value="1"/>
</dbReference>
<dbReference type="AlphaFoldDB" id="A0A919YGR9"/>
<comment type="similarity">
    <text evidence="2">Belongs to the EamA transporter family.</text>
</comment>
<feature type="transmembrane region" description="Helical" evidence="3">
    <location>
        <begin position="196"/>
        <end position="217"/>
    </location>
</feature>
<feature type="domain" description="EamA" evidence="4">
    <location>
        <begin position="2"/>
        <end position="133"/>
    </location>
</feature>
<dbReference type="Gene3D" id="1.10.3730.20">
    <property type="match status" value="2"/>
</dbReference>
<keyword evidence="3" id="KW-1133">Transmembrane helix</keyword>
<accession>A0A919YGR9</accession>